<dbReference type="RefSeq" id="WP_066548066.1">
    <property type="nucleotide sequence ID" value="NZ_MASJ01000039.1"/>
</dbReference>
<comment type="caution">
    <text evidence="2">The sequence shown here is derived from an EMBL/GenBank/DDBJ whole genome shotgun (WGS) entry which is preliminary data.</text>
</comment>
<evidence type="ECO:0000313" key="2">
    <source>
        <dbReference type="EMBL" id="OCS83051.1"/>
    </source>
</evidence>
<protein>
    <recommendedName>
        <fullName evidence="4">Fibronectin type-III domain-containing protein</fullName>
    </recommendedName>
</protein>
<name>A0A1C0Y7C3_9BACL</name>
<reference evidence="2 3" key="1">
    <citation type="submission" date="2016-07" db="EMBL/GenBank/DDBJ databases">
        <title>Caryophanon tenue genome sequencing.</title>
        <authorList>
            <person name="Verma A."/>
            <person name="Pal Y."/>
            <person name="Krishnamurthi S."/>
        </authorList>
    </citation>
    <scope>NUCLEOTIDE SEQUENCE [LARGE SCALE GENOMIC DNA]</scope>
    <source>
        <strain evidence="2 3">DSM 14152</strain>
    </source>
</reference>
<dbReference type="AlphaFoldDB" id="A0A1C0Y7C3"/>
<sequence length="1087" mass="120499">MTYKNKLAFGMLAATAVIVAPMTAEASTLTLTPDNVQKPYTNVAINFDIPALADTVFVSYQWYLVSSGTETPIAGATDSILPVKSSYSGKTLKVVALDEDGNAYTGYSFVEQLQPAFAHDKPAIFDSASTSTTPIETALPADILKAGNTEIIDLSSISATIPATDVTYTYQWYKSSASGASEKINGATNETYTIPASLLANESLMYITVEVTARIGDDPTNTTLIRTAMSDKIEITEAPLQRIRDDIDALRVESNDDYYVYTQNLPTSITTPGLDGFIEHVAEIQARYDELTASSKATITNARILQKAQSDITNIQQFITLMTTIEDNGIPQEGAFNYAQEFETFKENVTQADALFQTLDQLELSLLQYDPNHATLLSDLLTYKDAAFAGESYTSTVATIESINAQIHDLFTINDDGFRAAYSLPLAELQTEITAITEQYPLINTRYHALLEKTAIANAQKDLRAVNSFKTKAVRVNDATTFTRQDINNAKTALAAYIKLTPLQKSLVTNEELTKLLNAITQEQATIDNITLMIKNLTATDDADRPIYALDGAPIGPRDLAIFESHVNAIMTAYNNLSSVSKKFIPNYLQLKEAVQSIKEAKRVNRLILELNQHNPEERYNRAKAKLQTAQKAFMKLSLLEQSIVFEKQALIDYADLVQSVNVDVPPEEAEIVIAMIDDSLPILIGDDAYSSYGDLDTFVGFEAVVSQTNSAYRSLASKHRRSVTNALAVQTAVADVRAVNATLKKMNAAEAAIGDLAKEFSRLTTAERAYYKLSAAQQTLLQLPYTLDEDDEETDRVESPYSQFMLQKTQADETITQLNERIETLITVEGELSDTPLWNNVTDEEMADVDGETVYLYEEYYNDSYSYDMPLSEIHELEQGYKDLGPSLQKYIVDKPRLTAAIKDAKLVESFMNKVNKLPASPSVDQKQAILTAFDKLTSMQVSLLVATANADEDTTGVYDKVMQFEQDINALNTETTQLTSIIDRIVVNEKYSEDFYHEIPSDVAISDFKTAIAQIKAHYERLTPAQKRLIFNYSVVTQAEKDIALAQKLIDTQPLDPAVDDTPWREELSSFNTLTLSAYHLLLLN</sequence>
<evidence type="ECO:0000313" key="3">
    <source>
        <dbReference type="Proteomes" id="UP000093199"/>
    </source>
</evidence>
<dbReference type="OrthoDB" id="2724023at2"/>
<accession>A0A1C0Y7C3</accession>
<keyword evidence="1" id="KW-0732">Signal</keyword>
<evidence type="ECO:0008006" key="4">
    <source>
        <dbReference type="Google" id="ProtNLM"/>
    </source>
</evidence>
<proteinExistence type="predicted"/>
<feature type="signal peptide" evidence="1">
    <location>
        <begin position="1"/>
        <end position="26"/>
    </location>
</feature>
<evidence type="ECO:0000256" key="1">
    <source>
        <dbReference type="SAM" id="SignalP"/>
    </source>
</evidence>
<keyword evidence="3" id="KW-1185">Reference proteome</keyword>
<feature type="chain" id="PRO_5008648955" description="Fibronectin type-III domain-containing protein" evidence="1">
    <location>
        <begin position="27"/>
        <end position="1087"/>
    </location>
</feature>
<dbReference type="EMBL" id="MASJ01000039">
    <property type="protein sequence ID" value="OCS83051.1"/>
    <property type="molecule type" value="Genomic_DNA"/>
</dbReference>
<gene>
    <name evidence="2" type="ORF">A6M13_06520</name>
</gene>
<organism evidence="2 3">
    <name type="scientific">Caryophanon tenue</name>
    <dbReference type="NCBI Taxonomy" id="33978"/>
    <lineage>
        <taxon>Bacteria</taxon>
        <taxon>Bacillati</taxon>
        <taxon>Bacillota</taxon>
        <taxon>Bacilli</taxon>
        <taxon>Bacillales</taxon>
        <taxon>Caryophanaceae</taxon>
        <taxon>Caryophanon</taxon>
    </lineage>
</organism>
<dbReference type="Proteomes" id="UP000093199">
    <property type="component" value="Unassembled WGS sequence"/>
</dbReference>
<dbReference type="Gene3D" id="2.60.40.2700">
    <property type="match status" value="1"/>
</dbReference>